<organism evidence="11 12">
    <name type="scientific">Acrobeloides nanus</name>
    <dbReference type="NCBI Taxonomy" id="290746"/>
    <lineage>
        <taxon>Eukaryota</taxon>
        <taxon>Metazoa</taxon>
        <taxon>Ecdysozoa</taxon>
        <taxon>Nematoda</taxon>
        <taxon>Chromadorea</taxon>
        <taxon>Rhabditida</taxon>
        <taxon>Tylenchina</taxon>
        <taxon>Cephalobomorpha</taxon>
        <taxon>Cephaloboidea</taxon>
        <taxon>Cephalobidae</taxon>
        <taxon>Acrobeloides</taxon>
    </lineage>
</organism>
<dbReference type="InterPro" id="IPR036578">
    <property type="entry name" value="SMAD_MH1_sf"/>
</dbReference>
<comment type="similarity">
    <text evidence="1 7">Belongs to the dwarfin/SMAD family.</text>
</comment>
<dbReference type="InterPro" id="IPR013019">
    <property type="entry name" value="MAD_homology_MH1"/>
</dbReference>
<dbReference type="AlphaFoldDB" id="A0A914EKU7"/>
<keyword evidence="6 7" id="KW-0539">Nucleus</keyword>
<keyword evidence="2" id="KW-0479">Metal-binding</keyword>
<dbReference type="GO" id="GO:0005737">
    <property type="term" value="C:cytoplasm"/>
    <property type="evidence" value="ECO:0007669"/>
    <property type="project" value="UniProtKB-SubCell"/>
</dbReference>
<dbReference type="InterPro" id="IPR008984">
    <property type="entry name" value="SMAD_FHA_dom_sf"/>
</dbReference>
<evidence type="ECO:0000256" key="4">
    <source>
        <dbReference type="ARBA" id="ARBA00023015"/>
    </source>
</evidence>
<dbReference type="InterPro" id="IPR001132">
    <property type="entry name" value="SMAD_dom_Dwarfin-type"/>
</dbReference>
<dbReference type="InterPro" id="IPR003619">
    <property type="entry name" value="MAD_homology1_Dwarfin-type"/>
</dbReference>
<feature type="domain" description="MH1" evidence="9">
    <location>
        <begin position="16"/>
        <end position="220"/>
    </location>
</feature>
<comment type="subcellular location">
    <subcellularLocation>
        <location evidence="7">Cytoplasm</location>
    </subcellularLocation>
    <subcellularLocation>
        <location evidence="7">Nucleus</location>
    </subcellularLocation>
</comment>
<evidence type="ECO:0000259" key="9">
    <source>
        <dbReference type="PROSITE" id="PS51075"/>
    </source>
</evidence>
<keyword evidence="4 7" id="KW-0805">Transcription regulation</keyword>
<dbReference type="WBParaSite" id="ACRNAN_scaffold889.g11644.t1">
    <property type="protein sequence ID" value="ACRNAN_scaffold889.g11644.t1"/>
    <property type="gene ID" value="ACRNAN_scaffold889.g11644"/>
</dbReference>
<evidence type="ECO:0000256" key="8">
    <source>
        <dbReference type="SAM" id="MobiDB-lite"/>
    </source>
</evidence>
<dbReference type="GO" id="GO:0060395">
    <property type="term" value="P:SMAD protein signal transduction"/>
    <property type="evidence" value="ECO:0007669"/>
    <property type="project" value="TreeGrafter"/>
</dbReference>
<evidence type="ECO:0000256" key="6">
    <source>
        <dbReference type="ARBA" id="ARBA00023242"/>
    </source>
</evidence>
<reference evidence="12" key="1">
    <citation type="submission" date="2022-11" db="UniProtKB">
        <authorList>
            <consortium name="WormBaseParasite"/>
        </authorList>
    </citation>
    <scope>IDENTIFICATION</scope>
</reference>
<dbReference type="InterPro" id="IPR017855">
    <property type="entry name" value="SMAD-like_dom_sf"/>
</dbReference>
<dbReference type="GO" id="GO:0140416">
    <property type="term" value="F:transcription regulator inhibitor activity"/>
    <property type="evidence" value="ECO:0007669"/>
    <property type="project" value="TreeGrafter"/>
</dbReference>
<dbReference type="Gene3D" id="3.90.520.10">
    <property type="entry name" value="SMAD MH1 domain"/>
    <property type="match status" value="1"/>
</dbReference>
<evidence type="ECO:0000256" key="3">
    <source>
        <dbReference type="ARBA" id="ARBA00022833"/>
    </source>
</evidence>
<keyword evidence="11" id="KW-1185">Reference proteome</keyword>
<evidence type="ECO:0000256" key="7">
    <source>
        <dbReference type="RuleBase" id="RU361195"/>
    </source>
</evidence>
<dbReference type="SUPFAM" id="SSF56366">
    <property type="entry name" value="SMAD MH1 domain"/>
    <property type="match status" value="1"/>
</dbReference>
<feature type="domain" description="MH2" evidence="10">
    <location>
        <begin position="304"/>
        <end position="460"/>
    </location>
</feature>
<proteinExistence type="inferred from homology"/>
<dbReference type="Pfam" id="PF03166">
    <property type="entry name" value="MH2"/>
    <property type="match status" value="1"/>
</dbReference>
<evidence type="ECO:0000259" key="10">
    <source>
        <dbReference type="PROSITE" id="PS51076"/>
    </source>
</evidence>
<evidence type="ECO:0000313" key="11">
    <source>
        <dbReference type="Proteomes" id="UP000887540"/>
    </source>
</evidence>
<dbReference type="GO" id="GO:0051239">
    <property type="term" value="P:regulation of multicellular organismal process"/>
    <property type="evidence" value="ECO:0007669"/>
    <property type="project" value="UniProtKB-ARBA"/>
</dbReference>
<dbReference type="GO" id="GO:0046872">
    <property type="term" value="F:metal ion binding"/>
    <property type="evidence" value="ECO:0007669"/>
    <property type="project" value="UniProtKB-KW"/>
</dbReference>
<dbReference type="GO" id="GO:0070411">
    <property type="term" value="F:I-SMAD binding"/>
    <property type="evidence" value="ECO:0007669"/>
    <property type="project" value="TreeGrafter"/>
</dbReference>
<accession>A0A914EKU7</accession>
<dbReference type="SUPFAM" id="SSF49879">
    <property type="entry name" value="SMAD/FHA domain"/>
    <property type="match status" value="1"/>
</dbReference>
<dbReference type="GO" id="GO:0009791">
    <property type="term" value="P:post-embryonic development"/>
    <property type="evidence" value="ECO:0007669"/>
    <property type="project" value="UniProtKB-ARBA"/>
</dbReference>
<evidence type="ECO:0000313" key="12">
    <source>
        <dbReference type="WBParaSite" id="ACRNAN_scaffold889.g11644.t1"/>
    </source>
</evidence>
<evidence type="ECO:0000256" key="5">
    <source>
        <dbReference type="ARBA" id="ARBA00023163"/>
    </source>
</evidence>
<dbReference type="GO" id="GO:0030154">
    <property type="term" value="P:cell differentiation"/>
    <property type="evidence" value="ECO:0007669"/>
    <property type="project" value="TreeGrafter"/>
</dbReference>
<keyword evidence="3" id="KW-0862">Zinc</keyword>
<dbReference type="GO" id="GO:0009653">
    <property type="term" value="P:anatomical structure morphogenesis"/>
    <property type="evidence" value="ECO:0007669"/>
    <property type="project" value="TreeGrafter"/>
</dbReference>
<dbReference type="PROSITE" id="PS51076">
    <property type="entry name" value="MH2"/>
    <property type="match status" value="1"/>
</dbReference>
<evidence type="ECO:0000256" key="1">
    <source>
        <dbReference type="ARBA" id="ARBA00005545"/>
    </source>
</evidence>
<protein>
    <recommendedName>
        <fullName evidence="7">Mothers against decapentaplegic homolog</fullName>
        <shortName evidence="7">MAD homolog</shortName>
        <shortName evidence="7">Mothers against DPP homolog</shortName>
    </recommendedName>
    <alternativeName>
        <fullName evidence="7">SMAD family member</fullName>
    </alternativeName>
</protein>
<sequence>MPWDCGFLCLLSDRRRYIEILWRRRLLVTADEKKARRRFNNLMRGFDSEDLDVLRRAVETSGRDIKQCAPGPPMDLVEEDEEDIVLPTTSNRMHRNRHSTTNAILPGVNARYSFIHQDENANTAIQEDEEDDGQQPGGSGTSGLSGMFEDCGLIPQIDRPMSMPYLCCKMWRWKDLQVDAALHKLEPLPWCRFGRVTINNATVSCCNPYHYGLWIRPEHSSSSENPSLAGTGTLANGGVRQAEHSLTNDTGYGDELTGTTGTHRHRDREDLPPLGAPPAVPNATPQTNLVANHLPIAHTQAIAWGRMARWEKKERIGDVVTLIGQFVAVGRLAGTVHDGQDVKCDWDLRNQVSFALMRLTESEYYEDFWLYNSGDKPLFLSVSQSSANQKSDTIRRLSPGYCIRVHRNPLMPESGRTTIRSLDPANSVAYLTISMGIGWGINYQRLYVTDLPCRYEIFLQ</sequence>
<dbReference type="PANTHER" id="PTHR13703">
    <property type="entry name" value="SMAD"/>
    <property type="match status" value="1"/>
</dbReference>
<feature type="region of interest" description="Disordered" evidence="8">
    <location>
        <begin position="244"/>
        <end position="270"/>
    </location>
</feature>
<dbReference type="PANTHER" id="PTHR13703:SF54">
    <property type="entry name" value="MOTHERS AGAINST DECAPENTAPLEGIC HOMOLOG"/>
    <property type="match status" value="1"/>
</dbReference>
<dbReference type="SMART" id="SM00523">
    <property type="entry name" value="DWA"/>
    <property type="match status" value="1"/>
</dbReference>
<dbReference type="Gene3D" id="2.60.200.10">
    <property type="match status" value="1"/>
</dbReference>
<name>A0A914EKU7_9BILA</name>
<dbReference type="GO" id="GO:0071144">
    <property type="term" value="C:heteromeric SMAD protein complex"/>
    <property type="evidence" value="ECO:0007669"/>
    <property type="project" value="TreeGrafter"/>
</dbReference>
<dbReference type="GO" id="GO:0006357">
    <property type="term" value="P:regulation of transcription by RNA polymerase II"/>
    <property type="evidence" value="ECO:0007669"/>
    <property type="project" value="TreeGrafter"/>
</dbReference>
<dbReference type="SMART" id="SM00524">
    <property type="entry name" value="DWB"/>
    <property type="match status" value="1"/>
</dbReference>
<dbReference type="Proteomes" id="UP000887540">
    <property type="component" value="Unplaced"/>
</dbReference>
<evidence type="ECO:0000256" key="2">
    <source>
        <dbReference type="ARBA" id="ARBA00022723"/>
    </source>
</evidence>
<dbReference type="PROSITE" id="PS51075">
    <property type="entry name" value="MH1"/>
    <property type="match status" value="1"/>
</dbReference>
<keyword evidence="5 7" id="KW-0804">Transcription</keyword>
<keyword evidence="7" id="KW-0963">Cytoplasm</keyword>
<dbReference type="Pfam" id="PF03165">
    <property type="entry name" value="MH1"/>
    <property type="match status" value="1"/>
</dbReference>
<dbReference type="InterPro" id="IPR013790">
    <property type="entry name" value="Dwarfin"/>
</dbReference>
<dbReference type="GO" id="GO:0050793">
    <property type="term" value="P:regulation of developmental process"/>
    <property type="evidence" value="ECO:0007669"/>
    <property type="project" value="UniProtKB-ARBA"/>
</dbReference>